<keyword evidence="3" id="KW-0808">Transferase</keyword>
<keyword evidence="1 3" id="KW-0315">Glutamine amidotransferase</keyword>
<sequence length="322" mass="36902">MCELFSVNANKRVGISFTWKGFVRKGEYNPDGWGIGWYVTATNGKRAASLIKQPIPACRSRIAPSLPRLNVKSHILVSHVRYATSEINYVNTHPFVRRVYSVGQYDEWIFAHNGVLNGVEELPTRLQPLGTTDSEAAFCYIMENLEGTPTIRELFLKLLDLLDELSDYGTLNVLMSNGRYLFAYSHYPGKGMWLLKRHPPHRGRARLLDEDFEVNVGEMKAPDEYAYLAATRKLTDEKWKRMRPKTLHIFRDGALLLTIRDRIEPMLDEDSIEVLMAILNGESVEIDETVRRLVDIKLLKTTGNGVEINDHRRAIVRLIVEE</sequence>
<evidence type="ECO:0000313" key="3">
    <source>
        <dbReference type="EMBL" id="ASJ07385.1"/>
    </source>
</evidence>
<dbReference type="PROSITE" id="PS51278">
    <property type="entry name" value="GATASE_TYPE_2"/>
    <property type="match status" value="1"/>
</dbReference>
<gene>
    <name evidence="3" type="ORF">A3L08_08670</name>
</gene>
<dbReference type="KEGG" id="tpaf:A3L08_08670"/>
<proteinExistence type="predicted"/>
<dbReference type="CDD" id="cd01908">
    <property type="entry name" value="YafJ"/>
    <property type="match status" value="1"/>
</dbReference>
<dbReference type="RefSeq" id="WP_088854631.1">
    <property type="nucleotide sequence ID" value="NZ_CP015102.1"/>
</dbReference>
<evidence type="ECO:0000256" key="1">
    <source>
        <dbReference type="ARBA" id="ARBA00022962"/>
    </source>
</evidence>
<dbReference type="InterPro" id="IPR017932">
    <property type="entry name" value="GATase_2_dom"/>
</dbReference>
<keyword evidence="4" id="KW-1185">Reference proteome</keyword>
<dbReference type="InterPro" id="IPR026869">
    <property type="entry name" value="EgtC-like"/>
</dbReference>
<dbReference type="GO" id="GO:0016740">
    <property type="term" value="F:transferase activity"/>
    <property type="evidence" value="ECO:0007669"/>
    <property type="project" value="UniProtKB-KW"/>
</dbReference>
<dbReference type="SUPFAM" id="SSF56235">
    <property type="entry name" value="N-terminal nucleophile aminohydrolases (Ntn hydrolases)"/>
    <property type="match status" value="1"/>
</dbReference>
<name>A0A218P9B8_9EURY</name>
<dbReference type="Proteomes" id="UP000197418">
    <property type="component" value="Chromosome"/>
</dbReference>
<dbReference type="GeneID" id="33316340"/>
<dbReference type="AlphaFoldDB" id="A0A218P9B8"/>
<protein>
    <submittedName>
        <fullName evidence="3">Class II glutamine amidotransferase</fullName>
    </submittedName>
</protein>
<dbReference type="InterPro" id="IPR029055">
    <property type="entry name" value="Ntn_hydrolases_N"/>
</dbReference>
<evidence type="ECO:0000313" key="4">
    <source>
        <dbReference type="Proteomes" id="UP000197418"/>
    </source>
</evidence>
<reference evidence="3 4" key="1">
    <citation type="submission" date="2016-04" db="EMBL/GenBank/DDBJ databases">
        <title>Complete genome sequence of Thermococcus pacificus type strain P4.</title>
        <authorList>
            <person name="Oger P.M."/>
        </authorList>
    </citation>
    <scope>NUCLEOTIDE SEQUENCE [LARGE SCALE GENOMIC DNA]</scope>
    <source>
        <strain evidence="3 4">P-4</strain>
    </source>
</reference>
<organism evidence="3 4">
    <name type="scientific">Thermococcus pacificus</name>
    <dbReference type="NCBI Taxonomy" id="71998"/>
    <lineage>
        <taxon>Archaea</taxon>
        <taxon>Methanobacteriati</taxon>
        <taxon>Methanobacteriota</taxon>
        <taxon>Thermococci</taxon>
        <taxon>Thermococcales</taxon>
        <taxon>Thermococcaceae</taxon>
        <taxon>Thermococcus</taxon>
    </lineage>
</organism>
<dbReference type="PANTHER" id="PTHR42824:SF1">
    <property type="entry name" value="GLUTAMINE AMIDOTRANSFERASE YAFJ-RELATED"/>
    <property type="match status" value="1"/>
</dbReference>
<dbReference type="Gene3D" id="3.60.20.10">
    <property type="entry name" value="Glutamine Phosphoribosylpyrophosphate, subunit 1, domain 1"/>
    <property type="match status" value="1"/>
</dbReference>
<dbReference type="EMBL" id="CP015102">
    <property type="protein sequence ID" value="ASJ07385.1"/>
    <property type="molecule type" value="Genomic_DNA"/>
</dbReference>
<accession>A0A218P9B8</accession>
<feature type="domain" description="Glutamine amidotransferase type-2" evidence="2">
    <location>
        <begin position="2"/>
        <end position="253"/>
    </location>
</feature>
<dbReference type="OrthoDB" id="350529at2157"/>
<evidence type="ECO:0000259" key="2">
    <source>
        <dbReference type="PROSITE" id="PS51278"/>
    </source>
</evidence>
<dbReference type="PANTHER" id="PTHR42824">
    <property type="entry name" value="GLUTAMINE AMIDOTRANSFERASE"/>
    <property type="match status" value="1"/>
</dbReference>
<dbReference type="Pfam" id="PF13230">
    <property type="entry name" value="GATase_4"/>
    <property type="match status" value="1"/>
</dbReference>